<dbReference type="InterPro" id="IPR036264">
    <property type="entry name" value="Bact_exopeptidase_dim_dom"/>
</dbReference>
<dbReference type="GO" id="GO:0046872">
    <property type="term" value="F:metal ion binding"/>
    <property type="evidence" value="ECO:0007669"/>
    <property type="project" value="UniProtKB-KW"/>
</dbReference>
<feature type="binding site" evidence="1">
    <location>
        <position position="139"/>
    </location>
    <ligand>
        <name>Mn(2+)</name>
        <dbReference type="ChEBI" id="CHEBI:29035"/>
        <label>2</label>
    </ligand>
</feature>
<proteinExistence type="predicted"/>
<evidence type="ECO:0000313" key="3">
    <source>
        <dbReference type="Proteomes" id="UP000321034"/>
    </source>
</evidence>
<organism evidence="2 3">
    <name type="scientific">Microbacterium hatanonis</name>
    <dbReference type="NCBI Taxonomy" id="404366"/>
    <lineage>
        <taxon>Bacteria</taxon>
        <taxon>Bacillati</taxon>
        <taxon>Actinomycetota</taxon>
        <taxon>Actinomycetes</taxon>
        <taxon>Micrococcales</taxon>
        <taxon>Microbacteriaceae</taxon>
        <taxon>Microbacterium</taxon>
    </lineage>
</organism>
<dbReference type="SUPFAM" id="SSF55031">
    <property type="entry name" value="Bacterial exopeptidase dimerisation domain"/>
    <property type="match status" value="1"/>
</dbReference>
<feature type="binding site" evidence="1">
    <location>
        <position position="106"/>
    </location>
    <ligand>
        <name>Mn(2+)</name>
        <dbReference type="ChEBI" id="CHEBI:29035"/>
        <label>2</label>
    </ligand>
</feature>
<dbReference type="SUPFAM" id="SSF53187">
    <property type="entry name" value="Zn-dependent exopeptidases"/>
    <property type="match status" value="1"/>
</dbReference>
<feature type="binding site" evidence="1">
    <location>
        <position position="104"/>
    </location>
    <ligand>
        <name>Mn(2+)</name>
        <dbReference type="ChEBI" id="CHEBI:29035"/>
        <label>2</label>
    </ligand>
</feature>
<sequence>MLVRDAVAEWAAAHTDDLVAWRHHLHRNPELSHREVRTTEFVVGVLRGAGLDPVVLPGGTGLVVDLGPVSGPTVALRADLDALPVREETGLPFASETDGVMHACGHDVHTAALLGATLALAALPELPGRIRVLFQPAEEVMTGALAAVEAGVMTGVDRIFMLHVSPQLRTGTIGVASGSATSSSDAIGIRFTGPGGHSSRPHDTGDLVYAIGLVATGLPGLLTRRIDPLNAGVLVWGQVEAGYAANVIPTAGLLRGTLRLGNRQAWNDAPDLVNELVDALLAPTGVGHELDYARGVPPVVNDAESVSIARHVADEVIGADSFVPLTQAGAGEDFAYYLDHAPGALVSLGVWDGEGEPTGVHRGTFRADDAALPVGVRVYAGLALEALARLRV</sequence>
<dbReference type="PANTHER" id="PTHR11014:SF63">
    <property type="entry name" value="METALLOPEPTIDASE, PUTATIVE (AFU_ORTHOLOGUE AFUA_6G09600)-RELATED"/>
    <property type="match status" value="1"/>
</dbReference>
<protein>
    <submittedName>
        <fullName evidence="2">Amidohydrolase</fullName>
    </submittedName>
</protein>
<dbReference type="InterPro" id="IPR017439">
    <property type="entry name" value="Amidohydrolase"/>
</dbReference>
<keyword evidence="2" id="KW-0378">Hydrolase</keyword>
<keyword evidence="3" id="KW-1185">Reference proteome</keyword>
<dbReference type="Gene3D" id="3.40.630.10">
    <property type="entry name" value="Zn peptidases"/>
    <property type="match status" value="1"/>
</dbReference>
<name>A0A5C8I4W2_9MICO</name>
<feature type="binding site" evidence="1">
    <location>
        <position position="163"/>
    </location>
    <ligand>
        <name>Mn(2+)</name>
        <dbReference type="ChEBI" id="CHEBI:29035"/>
        <label>2</label>
    </ligand>
</feature>
<dbReference type="PIRSF" id="PIRSF005962">
    <property type="entry name" value="Pept_M20D_amidohydro"/>
    <property type="match status" value="1"/>
</dbReference>
<dbReference type="OrthoDB" id="9777385at2"/>
<dbReference type="PANTHER" id="PTHR11014">
    <property type="entry name" value="PEPTIDASE M20 FAMILY MEMBER"/>
    <property type="match status" value="1"/>
</dbReference>
<dbReference type="GO" id="GO:0016787">
    <property type="term" value="F:hydrolase activity"/>
    <property type="evidence" value="ECO:0007669"/>
    <property type="project" value="UniProtKB-KW"/>
</dbReference>
<dbReference type="InterPro" id="IPR002933">
    <property type="entry name" value="Peptidase_M20"/>
</dbReference>
<keyword evidence="1" id="KW-0464">Manganese</keyword>
<comment type="caution">
    <text evidence="2">The sequence shown here is derived from an EMBL/GenBank/DDBJ whole genome shotgun (WGS) entry which is preliminary data.</text>
</comment>
<keyword evidence="1" id="KW-0479">Metal-binding</keyword>
<evidence type="ECO:0000313" key="2">
    <source>
        <dbReference type="EMBL" id="TXK13736.1"/>
    </source>
</evidence>
<dbReference type="AlphaFoldDB" id="A0A5C8I4W2"/>
<dbReference type="NCBIfam" id="TIGR01891">
    <property type="entry name" value="amidohydrolases"/>
    <property type="match status" value="1"/>
</dbReference>
<reference evidence="2 3" key="1">
    <citation type="submission" date="2019-08" db="EMBL/GenBank/DDBJ databases">
        <authorList>
            <person name="Dong K."/>
        </authorList>
    </citation>
    <scope>NUCLEOTIDE SEQUENCE [LARGE SCALE GENOMIC DNA]</scope>
    <source>
        <strain evidence="2 3">JCM14558</strain>
    </source>
</reference>
<evidence type="ECO:0000256" key="1">
    <source>
        <dbReference type="PIRSR" id="PIRSR005962-1"/>
    </source>
</evidence>
<accession>A0A5C8I4W2</accession>
<comment type="cofactor">
    <cofactor evidence="1">
        <name>Mn(2+)</name>
        <dbReference type="ChEBI" id="CHEBI:29035"/>
    </cofactor>
    <text evidence="1">The Mn(2+) ion enhances activity.</text>
</comment>
<dbReference type="Pfam" id="PF01546">
    <property type="entry name" value="Peptidase_M20"/>
    <property type="match status" value="1"/>
</dbReference>
<dbReference type="EMBL" id="VRSV01000001">
    <property type="protein sequence ID" value="TXK13736.1"/>
    <property type="molecule type" value="Genomic_DNA"/>
</dbReference>
<dbReference type="Gene3D" id="3.30.70.360">
    <property type="match status" value="1"/>
</dbReference>
<dbReference type="Proteomes" id="UP000321034">
    <property type="component" value="Unassembled WGS sequence"/>
</dbReference>
<feature type="binding site" evidence="1">
    <location>
        <position position="361"/>
    </location>
    <ligand>
        <name>Mn(2+)</name>
        <dbReference type="ChEBI" id="CHEBI:29035"/>
        <label>2</label>
    </ligand>
</feature>
<gene>
    <name evidence="2" type="ORF">FVP77_00580</name>
</gene>